<keyword evidence="3" id="KW-0815">Transposition</keyword>
<dbReference type="PANTHER" id="PTHR35604">
    <property type="entry name" value="TRANSPOSASE INSH FOR INSERTION SEQUENCE ELEMENT IS5A-RELATED"/>
    <property type="match status" value="1"/>
</dbReference>
<reference evidence="8 9" key="1">
    <citation type="submission" date="2022-08" db="EMBL/GenBank/DDBJ databases">
        <title>Whole genome sequencing-based tracing of a 2022 introduction and outbreak of Xanthomonas hortorum pv. pelargonii.</title>
        <authorList>
            <person name="Iruegas-Bocardo F."/>
            <person name="Weisberg A.K."/>
            <person name="Riutta E.R."/>
            <person name="Kilday K."/>
            <person name="Bonkowski J.C."/>
            <person name="Creswell T."/>
            <person name="Daughtrey M.L."/>
            <person name="Rane K."/>
            <person name="Grunwald N.J."/>
            <person name="Chang J.H."/>
            <person name="Putnam M.L."/>
        </authorList>
    </citation>
    <scope>NUCLEOTIDE SEQUENCE [LARGE SCALE GENOMIC DNA]</scope>
    <source>
        <strain evidence="8 9">22-325</strain>
    </source>
</reference>
<gene>
    <name evidence="8" type="ORF">NYR99_18845</name>
</gene>
<evidence type="ECO:0000313" key="9">
    <source>
        <dbReference type="Proteomes" id="UP001304534"/>
    </source>
</evidence>
<dbReference type="Pfam" id="PF05598">
    <property type="entry name" value="DUF772"/>
    <property type="match status" value="1"/>
</dbReference>
<name>A0ABZ0D667_9XANT</name>
<organism evidence="8 9">
    <name type="scientific">Xanthomonas dyei</name>
    <dbReference type="NCBI Taxonomy" id="743699"/>
    <lineage>
        <taxon>Bacteria</taxon>
        <taxon>Pseudomonadati</taxon>
        <taxon>Pseudomonadota</taxon>
        <taxon>Gammaproteobacteria</taxon>
        <taxon>Lysobacterales</taxon>
        <taxon>Lysobacteraceae</taxon>
        <taxon>Xanthomonas</taxon>
    </lineage>
</organism>
<dbReference type="InterPro" id="IPR002559">
    <property type="entry name" value="Transposase_11"/>
</dbReference>
<comment type="similarity">
    <text evidence="2">Belongs to the transposase 11 family.</text>
</comment>
<keyword evidence="5" id="KW-0233">DNA recombination</keyword>
<keyword evidence="4" id="KW-0238">DNA-binding</keyword>
<dbReference type="EMBL" id="CP103840">
    <property type="protein sequence ID" value="WOB25733.1"/>
    <property type="molecule type" value="Genomic_DNA"/>
</dbReference>
<proteinExistence type="inferred from homology"/>
<feature type="domain" description="Transposase IS4-like" evidence="6">
    <location>
        <begin position="135"/>
        <end position="310"/>
    </location>
</feature>
<evidence type="ECO:0000256" key="1">
    <source>
        <dbReference type="ARBA" id="ARBA00003544"/>
    </source>
</evidence>
<keyword evidence="9" id="KW-1185">Reference proteome</keyword>
<evidence type="ECO:0000259" key="7">
    <source>
        <dbReference type="Pfam" id="PF05598"/>
    </source>
</evidence>
<comment type="function">
    <text evidence="1">Involved in the transposition of the insertion sequence IS5.</text>
</comment>
<dbReference type="PANTHER" id="PTHR35604:SF2">
    <property type="entry name" value="TRANSPOSASE INSH FOR INSERTION SEQUENCE ELEMENT IS5A-RELATED"/>
    <property type="match status" value="1"/>
</dbReference>
<evidence type="ECO:0000256" key="4">
    <source>
        <dbReference type="ARBA" id="ARBA00023125"/>
    </source>
</evidence>
<feature type="domain" description="Transposase InsH N-terminal" evidence="7">
    <location>
        <begin position="17"/>
        <end position="109"/>
    </location>
</feature>
<evidence type="ECO:0000256" key="5">
    <source>
        <dbReference type="ARBA" id="ARBA00023172"/>
    </source>
</evidence>
<dbReference type="NCBIfam" id="NF033581">
    <property type="entry name" value="transpos_IS5_4"/>
    <property type="match status" value="1"/>
</dbReference>
<evidence type="ECO:0000259" key="6">
    <source>
        <dbReference type="Pfam" id="PF01609"/>
    </source>
</evidence>
<dbReference type="GeneID" id="95585975"/>
<dbReference type="InterPro" id="IPR008490">
    <property type="entry name" value="Transposase_InsH_N"/>
</dbReference>
<evidence type="ECO:0000256" key="2">
    <source>
        <dbReference type="ARBA" id="ARBA00010075"/>
    </source>
</evidence>
<evidence type="ECO:0000313" key="8">
    <source>
        <dbReference type="EMBL" id="WOB25733.1"/>
    </source>
</evidence>
<dbReference type="InterPro" id="IPR047959">
    <property type="entry name" value="Transpos_IS5"/>
</dbReference>
<dbReference type="Pfam" id="PF01609">
    <property type="entry name" value="DDE_Tnp_1"/>
    <property type="match status" value="1"/>
</dbReference>
<sequence>MQLTFGDAEGLGKRKQTRREIFLAEMEQVVPWQQLLGLIAAHYPVSGRPGRQPYVLATMLRIHFLQQWYALSDPAMEEALHEIPTLRRFAQLGGLDDIPDETTILNFRRLLETHGLAARMLEAVNAHLARKGQSLRSGTIVDATLIAAPSSTKNADHARDPEMHQTRKGNQWYLGMKAHIGVDEFSGLVHHVHCTAANVADVTVMHTLLHGKEDSVFGDSGYTGADKRGELQDCDAAFFIAARPWTIHAIGNKRERARVQRWEHVKASVRAKVEHPFRVIKRQFGYTKVRYRGLAKNTAHVLTLFALSNLWMKRKQLLPAMGSVRL</sequence>
<dbReference type="Proteomes" id="UP001304534">
    <property type="component" value="Chromosome"/>
</dbReference>
<protein>
    <submittedName>
        <fullName evidence="8">IS5 family transposase</fullName>
    </submittedName>
</protein>
<evidence type="ECO:0000256" key="3">
    <source>
        <dbReference type="ARBA" id="ARBA00022578"/>
    </source>
</evidence>
<accession>A0ABZ0D667</accession>
<dbReference type="RefSeq" id="WP_316688718.1">
    <property type="nucleotide sequence ID" value="NZ_CP103837.1"/>
</dbReference>